<evidence type="ECO:0000313" key="2">
    <source>
        <dbReference type="EMBL" id="KAF7818351.1"/>
    </source>
</evidence>
<comment type="caution">
    <text evidence="2">The sequence shown here is derived from an EMBL/GenBank/DDBJ whole genome shotgun (WGS) entry which is preliminary data.</text>
</comment>
<sequence length="35" mass="3554">MGPVRASGTSYTEQSGGPETQSDRNGLMGHCPSSA</sequence>
<dbReference type="Proteomes" id="UP000634136">
    <property type="component" value="Unassembled WGS sequence"/>
</dbReference>
<evidence type="ECO:0000256" key="1">
    <source>
        <dbReference type="SAM" id="MobiDB-lite"/>
    </source>
</evidence>
<dbReference type="EMBL" id="JAAIUW010000008">
    <property type="protein sequence ID" value="KAF7818351.1"/>
    <property type="molecule type" value="Genomic_DNA"/>
</dbReference>
<feature type="compositionally biased region" description="Polar residues" evidence="1">
    <location>
        <begin position="7"/>
        <end position="24"/>
    </location>
</feature>
<reference evidence="2" key="1">
    <citation type="submission" date="2020-09" db="EMBL/GenBank/DDBJ databases">
        <title>Genome-Enabled Discovery of Anthraquinone Biosynthesis in Senna tora.</title>
        <authorList>
            <person name="Kang S.-H."/>
            <person name="Pandey R.P."/>
            <person name="Lee C.-M."/>
            <person name="Sim J.-S."/>
            <person name="Jeong J.-T."/>
            <person name="Choi B.-S."/>
            <person name="Jung M."/>
            <person name="Ginzburg D."/>
            <person name="Zhao K."/>
            <person name="Won S.Y."/>
            <person name="Oh T.-J."/>
            <person name="Yu Y."/>
            <person name="Kim N.-H."/>
            <person name="Lee O.R."/>
            <person name="Lee T.-H."/>
            <person name="Bashyal P."/>
            <person name="Kim T.-S."/>
            <person name="Lee W.-H."/>
            <person name="Kawkins C."/>
            <person name="Kim C.-K."/>
            <person name="Kim J.S."/>
            <person name="Ahn B.O."/>
            <person name="Rhee S.Y."/>
            <person name="Sohng J.K."/>
        </authorList>
    </citation>
    <scope>NUCLEOTIDE SEQUENCE</scope>
    <source>
        <tissue evidence="2">Leaf</tissue>
    </source>
</reference>
<proteinExistence type="predicted"/>
<feature type="region of interest" description="Disordered" evidence="1">
    <location>
        <begin position="1"/>
        <end position="35"/>
    </location>
</feature>
<accession>A0A834TBQ1</accession>
<organism evidence="2 3">
    <name type="scientific">Senna tora</name>
    <dbReference type="NCBI Taxonomy" id="362788"/>
    <lineage>
        <taxon>Eukaryota</taxon>
        <taxon>Viridiplantae</taxon>
        <taxon>Streptophyta</taxon>
        <taxon>Embryophyta</taxon>
        <taxon>Tracheophyta</taxon>
        <taxon>Spermatophyta</taxon>
        <taxon>Magnoliopsida</taxon>
        <taxon>eudicotyledons</taxon>
        <taxon>Gunneridae</taxon>
        <taxon>Pentapetalae</taxon>
        <taxon>rosids</taxon>
        <taxon>fabids</taxon>
        <taxon>Fabales</taxon>
        <taxon>Fabaceae</taxon>
        <taxon>Caesalpinioideae</taxon>
        <taxon>Cassia clade</taxon>
        <taxon>Senna</taxon>
    </lineage>
</organism>
<protein>
    <submittedName>
        <fullName evidence="2">Uncharacterized protein</fullName>
    </submittedName>
</protein>
<dbReference type="AlphaFoldDB" id="A0A834TBQ1"/>
<name>A0A834TBQ1_9FABA</name>
<evidence type="ECO:0000313" key="3">
    <source>
        <dbReference type="Proteomes" id="UP000634136"/>
    </source>
</evidence>
<keyword evidence="3" id="KW-1185">Reference proteome</keyword>
<gene>
    <name evidence="2" type="ORF">G2W53_023806</name>
</gene>